<dbReference type="PANTHER" id="PTHR43649:SF33">
    <property type="entry name" value="POLYGALACTURONAN_RHAMNOGALACTURONAN-BINDING PROTEIN YTCQ"/>
    <property type="match status" value="1"/>
</dbReference>
<name>A0A1L7RLV6_9ACTO</name>
<keyword evidence="2 6" id="KW-0732">Signal</keyword>
<dbReference type="EMBL" id="LK995496">
    <property type="protein sequence ID" value="CED91170.1"/>
    <property type="molecule type" value="Genomic_DNA"/>
</dbReference>
<accession>A0A1L7RLV6</accession>
<dbReference type="CDD" id="cd13585">
    <property type="entry name" value="PBP2_TMBP_like"/>
    <property type="match status" value="1"/>
</dbReference>
<protein>
    <submittedName>
        <fullName evidence="7">ABC super ATP binding cassette transporter, binding protein</fullName>
    </submittedName>
</protein>
<dbReference type="InterPro" id="IPR050490">
    <property type="entry name" value="Bact_solute-bd_prot1"/>
</dbReference>
<sequence length="433" mass="46322">MSTTRRTFLGLGATAAIAATLAACSSQQGGSGSGSGSSGGISLWTHNGGNEEELAVVEKAVAAFNEANPDTPVELKSFPQASYNDSIAAAAVAGDLPDILDLDGPIMPNWAWAGYLAPLQISSELEDNIIDSAKGYWNDTLYSVGPYDTSLCFLGRKSAFEAAGVPVPSIDEPWTKDEFDDALAKLSELEDYDYAIDFSVADTAEWWPYAYAPMLQSFGGDLIDRETFETAEGFLNGDAAVQWGEWFRSCFEKGYASETPATDGQDFLQGKVPLYYAGGWKVLQSQETFGEDEVLILPPVDFGEGAHVGGGSWQWGVSATSSNPTAANAFIEFLMQDEYLVEYSNAIGNFPSVPSATPSTEYYKEGGALEPVYEIGTKYALLRPATPGYKVISSIFDKAARDIVSGADVKSTLDQAVKDIDADIKSNNGYQAS</sequence>
<dbReference type="PROSITE" id="PS51318">
    <property type="entry name" value="TAT"/>
    <property type="match status" value="1"/>
</dbReference>
<keyword evidence="1" id="KW-1003">Cell membrane</keyword>
<dbReference type="SUPFAM" id="SSF53850">
    <property type="entry name" value="Periplasmic binding protein-like II"/>
    <property type="match status" value="1"/>
</dbReference>
<evidence type="ECO:0000256" key="2">
    <source>
        <dbReference type="ARBA" id="ARBA00022729"/>
    </source>
</evidence>
<dbReference type="InterPro" id="IPR006059">
    <property type="entry name" value="SBP"/>
</dbReference>
<dbReference type="AlphaFoldDB" id="A0A1L7RLV6"/>
<proteinExistence type="predicted"/>
<keyword evidence="5" id="KW-0449">Lipoprotein</keyword>
<dbReference type="PROSITE" id="PS51257">
    <property type="entry name" value="PROKAR_LIPOPROTEIN"/>
    <property type="match status" value="1"/>
</dbReference>
<organism evidence="7">
    <name type="scientific">Actinomyces succiniciruminis</name>
    <dbReference type="NCBI Taxonomy" id="1522002"/>
    <lineage>
        <taxon>Bacteria</taxon>
        <taxon>Bacillati</taxon>
        <taxon>Actinomycetota</taxon>
        <taxon>Actinomycetes</taxon>
        <taxon>Actinomycetales</taxon>
        <taxon>Actinomycetaceae</taxon>
        <taxon>Actinomyces</taxon>
    </lineage>
</organism>
<gene>
    <name evidence="7" type="ORF">AAM4_1338</name>
</gene>
<evidence type="ECO:0000256" key="5">
    <source>
        <dbReference type="ARBA" id="ARBA00023288"/>
    </source>
</evidence>
<evidence type="ECO:0000256" key="4">
    <source>
        <dbReference type="ARBA" id="ARBA00023139"/>
    </source>
</evidence>
<keyword evidence="3" id="KW-0472">Membrane</keyword>
<evidence type="ECO:0000256" key="3">
    <source>
        <dbReference type="ARBA" id="ARBA00023136"/>
    </source>
</evidence>
<dbReference type="PANTHER" id="PTHR43649">
    <property type="entry name" value="ARABINOSE-BINDING PROTEIN-RELATED"/>
    <property type="match status" value="1"/>
</dbReference>
<feature type="signal peptide" evidence="6">
    <location>
        <begin position="1"/>
        <end position="18"/>
    </location>
</feature>
<evidence type="ECO:0000313" key="7">
    <source>
        <dbReference type="EMBL" id="CED91170.1"/>
    </source>
</evidence>
<evidence type="ECO:0000256" key="6">
    <source>
        <dbReference type="SAM" id="SignalP"/>
    </source>
</evidence>
<keyword evidence="4" id="KW-0564">Palmitate</keyword>
<feature type="chain" id="PRO_5012001562" evidence="6">
    <location>
        <begin position="19"/>
        <end position="433"/>
    </location>
</feature>
<dbReference type="RefSeq" id="WP_210579945.1">
    <property type="nucleotide sequence ID" value="NZ_LK995496.1"/>
</dbReference>
<dbReference type="InterPro" id="IPR006311">
    <property type="entry name" value="TAT_signal"/>
</dbReference>
<dbReference type="Gene3D" id="3.40.190.10">
    <property type="entry name" value="Periplasmic binding protein-like II"/>
    <property type="match status" value="1"/>
</dbReference>
<dbReference type="Pfam" id="PF13416">
    <property type="entry name" value="SBP_bac_8"/>
    <property type="match status" value="1"/>
</dbReference>
<evidence type="ECO:0000256" key="1">
    <source>
        <dbReference type="ARBA" id="ARBA00022475"/>
    </source>
</evidence>
<reference evidence="7" key="1">
    <citation type="submission" date="2014-07" db="EMBL/GenBank/DDBJ databases">
        <authorList>
            <person name="Zhang J.E."/>
            <person name="Yang H."/>
            <person name="Guo J."/>
            <person name="Deng Z."/>
            <person name="Luo H."/>
            <person name="Luo M."/>
            <person name="Zhao B."/>
        </authorList>
    </citation>
    <scope>NUCLEOTIDE SEQUENCE</scope>
    <source>
        <strain evidence="7">AM4</strain>
    </source>
</reference>